<feature type="region of interest" description="Disordered" evidence="1">
    <location>
        <begin position="104"/>
        <end position="134"/>
    </location>
</feature>
<name>A6KTG1_RAT</name>
<gene>
    <name evidence="2 4" type="primary">Pbx2</name>
    <name evidence="2" type="ORF">rCG_38396</name>
</gene>
<evidence type="ECO:0000256" key="1">
    <source>
        <dbReference type="SAM" id="MobiDB-lite"/>
    </source>
</evidence>
<organism evidence="2 3">
    <name type="scientific">Rattus norvegicus</name>
    <name type="common">Rat</name>
    <dbReference type="NCBI Taxonomy" id="10116"/>
    <lineage>
        <taxon>Eukaryota</taxon>
        <taxon>Metazoa</taxon>
        <taxon>Chordata</taxon>
        <taxon>Craniata</taxon>
        <taxon>Vertebrata</taxon>
        <taxon>Euteleostomi</taxon>
        <taxon>Mammalia</taxon>
        <taxon>Eutheria</taxon>
        <taxon>Euarchontoglires</taxon>
        <taxon>Glires</taxon>
        <taxon>Rodentia</taxon>
        <taxon>Myomorpha</taxon>
        <taxon>Muroidea</taxon>
        <taxon>Muridae</taxon>
        <taxon>Murinae</taxon>
        <taxon>Rattus</taxon>
    </lineage>
</organism>
<dbReference type="AGR" id="RGD:1303084"/>
<accession>A6KTG1</accession>
<sequence>MSRGMWQCHCTWRYVRSVLPSLRGFQGSSSGHQALLDKHLYPRSCTNWPHPLPHPQTHKAPSKASVCHAFLCALQVESLRHSMGPASYGDNIGGGQIYSPREMRANGGWQEAVTPSSVTSPTEGPGSVHSDTSN</sequence>
<reference evidence="3" key="1">
    <citation type="submission" date="2005-09" db="EMBL/GenBank/DDBJ databases">
        <authorList>
            <person name="Mural R.J."/>
            <person name="Li P.W."/>
            <person name="Adams M.D."/>
            <person name="Amanatides P.G."/>
            <person name="Baden-Tillson H."/>
            <person name="Barnstead M."/>
            <person name="Chin S.H."/>
            <person name="Dew I."/>
            <person name="Evans C.A."/>
            <person name="Ferriera S."/>
            <person name="Flanigan M."/>
            <person name="Fosler C."/>
            <person name="Glodek A."/>
            <person name="Gu Z."/>
            <person name="Holt R.A."/>
            <person name="Jennings D."/>
            <person name="Kraft C.L."/>
            <person name="Lu F."/>
            <person name="Nguyen T."/>
            <person name="Nusskern D.R."/>
            <person name="Pfannkoch C.M."/>
            <person name="Sitter C."/>
            <person name="Sutton G.G."/>
            <person name="Venter J.C."/>
            <person name="Wang Z."/>
            <person name="Woodage T."/>
            <person name="Zheng X.H."/>
            <person name="Zhong F."/>
        </authorList>
    </citation>
    <scope>NUCLEOTIDE SEQUENCE [LARGE SCALE GENOMIC DNA]</scope>
    <source>
        <strain>BN</strain>
        <strain evidence="3">Sprague-Dawley</strain>
    </source>
</reference>
<dbReference type="Proteomes" id="UP000234681">
    <property type="component" value="Chromosome 20"/>
</dbReference>
<dbReference type="EMBL" id="CH474121">
    <property type="protein sequence ID" value="EDL83391.1"/>
    <property type="molecule type" value="Genomic_DNA"/>
</dbReference>
<evidence type="ECO:0000313" key="4">
    <source>
        <dbReference type="RGD" id="1303084"/>
    </source>
</evidence>
<feature type="compositionally biased region" description="Polar residues" evidence="1">
    <location>
        <begin position="113"/>
        <end position="122"/>
    </location>
</feature>
<dbReference type="RGD" id="1303084">
    <property type="gene designation" value="Pbx2"/>
</dbReference>
<evidence type="ECO:0000313" key="2">
    <source>
        <dbReference type="EMBL" id="EDL83391.1"/>
    </source>
</evidence>
<dbReference type="AlphaFoldDB" id="A6KTG1"/>
<protein>
    <submittedName>
        <fullName evidence="2">Pre-B-cell leukemia transcription factor 2, isoform CRA_f</fullName>
    </submittedName>
</protein>
<evidence type="ECO:0000313" key="3">
    <source>
        <dbReference type="Proteomes" id="UP000234681"/>
    </source>
</evidence>
<proteinExistence type="predicted"/>